<dbReference type="InterPro" id="IPR006086">
    <property type="entry name" value="XPG-I_dom"/>
</dbReference>
<dbReference type="InterPro" id="IPR036279">
    <property type="entry name" value="5-3_exonuclease_C_sf"/>
</dbReference>
<dbReference type="Proteomes" id="UP001218188">
    <property type="component" value="Unassembled WGS sequence"/>
</dbReference>
<protein>
    <submittedName>
        <fullName evidence="2">PIN domain-like protein</fullName>
    </submittedName>
</protein>
<evidence type="ECO:0000313" key="3">
    <source>
        <dbReference type="Proteomes" id="UP001218188"/>
    </source>
</evidence>
<dbReference type="CDD" id="cd09906">
    <property type="entry name" value="H3TH_YEN1"/>
    <property type="match status" value="1"/>
</dbReference>
<organism evidence="2 3">
    <name type="scientific">Mycena alexandri</name>
    <dbReference type="NCBI Taxonomy" id="1745969"/>
    <lineage>
        <taxon>Eukaryota</taxon>
        <taxon>Fungi</taxon>
        <taxon>Dikarya</taxon>
        <taxon>Basidiomycota</taxon>
        <taxon>Agaricomycotina</taxon>
        <taxon>Agaricomycetes</taxon>
        <taxon>Agaricomycetidae</taxon>
        <taxon>Agaricales</taxon>
        <taxon>Marasmiineae</taxon>
        <taxon>Mycenaceae</taxon>
        <taxon>Mycena</taxon>
    </lineage>
</organism>
<dbReference type="CDD" id="cd09870">
    <property type="entry name" value="PIN_YEN1"/>
    <property type="match status" value="1"/>
</dbReference>
<keyword evidence="3" id="KW-1185">Reference proteome</keyword>
<dbReference type="Gene3D" id="3.40.50.1010">
    <property type="entry name" value="5'-nuclease"/>
    <property type="match status" value="2"/>
</dbReference>
<dbReference type="AlphaFoldDB" id="A0AAD6WUV0"/>
<dbReference type="InterPro" id="IPR029060">
    <property type="entry name" value="PIN-like_dom_sf"/>
</dbReference>
<dbReference type="SUPFAM" id="SSF47807">
    <property type="entry name" value="5' to 3' exonuclease, C-terminal subdomain"/>
    <property type="match status" value="1"/>
</dbReference>
<dbReference type="EMBL" id="JARJCM010000115">
    <property type="protein sequence ID" value="KAJ7028163.1"/>
    <property type="molecule type" value="Genomic_DNA"/>
</dbReference>
<dbReference type="GO" id="GO:0006281">
    <property type="term" value="P:DNA repair"/>
    <property type="evidence" value="ECO:0007669"/>
    <property type="project" value="UniProtKB-ARBA"/>
</dbReference>
<dbReference type="SUPFAM" id="SSF88723">
    <property type="entry name" value="PIN domain-like"/>
    <property type="match status" value="1"/>
</dbReference>
<dbReference type="GO" id="GO:0008821">
    <property type="term" value="F:crossover junction DNA endonuclease activity"/>
    <property type="evidence" value="ECO:0007669"/>
    <property type="project" value="InterPro"/>
</dbReference>
<gene>
    <name evidence="2" type="ORF">C8F04DRAFT_1266206</name>
</gene>
<comment type="caution">
    <text evidence="2">The sequence shown here is derived from an EMBL/GenBank/DDBJ whole genome shotgun (WGS) entry which is preliminary data.</text>
</comment>
<dbReference type="InterPro" id="IPR037316">
    <property type="entry name" value="Yen1_H3TH"/>
</dbReference>
<proteinExistence type="predicted"/>
<dbReference type="InterPro" id="IPR006084">
    <property type="entry name" value="XPG/Rad2"/>
</dbReference>
<evidence type="ECO:0000259" key="1">
    <source>
        <dbReference type="SMART" id="SM00484"/>
    </source>
</evidence>
<dbReference type="GO" id="GO:0017108">
    <property type="term" value="F:5'-flap endonuclease activity"/>
    <property type="evidence" value="ECO:0007669"/>
    <property type="project" value="TreeGrafter"/>
</dbReference>
<dbReference type="PANTHER" id="PTHR11081:SF75">
    <property type="entry name" value="ENDONUCLEASE, PUTATIVE (AFU_ORTHOLOGUE AFUA_3G13260)-RELATED"/>
    <property type="match status" value="1"/>
</dbReference>
<dbReference type="SMART" id="SM00484">
    <property type="entry name" value="XPGI"/>
    <property type="match status" value="1"/>
</dbReference>
<reference evidence="2" key="1">
    <citation type="submission" date="2023-03" db="EMBL/GenBank/DDBJ databases">
        <title>Massive genome expansion in bonnet fungi (Mycena s.s.) driven by repeated elements and novel gene families across ecological guilds.</title>
        <authorList>
            <consortium name="Lawrence Berkeley National Laboratory"/>
            <person name="Harder C.B."/>
            <person name="Miyauchi S."/>
            <person name="Viragh M."/>
            <person name="Kuo A."/>
            <person name="Thoen E."/>
            <person name="Andreopoulos B."/>
            <person name="Lu D."/>
            <person name="Skrede I."/>
            <person name="Drula E."/>
            <person name="Henrissat B."/>
            <person name="Morin E."/>
            <person name="Kohler A."/>
            <person name="Barry K."/>
            <person name="LaButti K."/>
            <person name="Morin E."/>
            <person name="Salamov A."/>
            <person name="Lipzen A."/>
            <person name="Mereny Z."/>
            <person name="Hegedus B."/>
            <person name="Baldrian P."/>
            <person name="Stursova M."/>
            <person name="Weitz H."/>
            <person name="Taylor A."/>
            <person name="Grigoriev I.V."/>
            <person name="Nagy L.G."/>
            <person name="Martin F."/>
            <person name="Kauserud H."/>
        </authorList>
    </citation>
    <scope>NUCLEOTIDE SEQUENCE</scope>
    <source>
        <strain evidence="2">CBHHK200</strain>
    </source>
</reference>
<dbReference type="Pfam" id="PF00867">
    <property type="entry name" value="XPG_I"/>
    <property type="match status" value="1"/>
</dbReference>
<sequence length="542" mass="59680">MGVPEFWQLALKAARTTSFDQLAAAETGNTRPLVVGVDAGLWITQCQTVFHMPHHAQMGRNPELRALLWKLGALSRAGVIAVLVKDGPERPSVKRNKKVKAKPHWLVEEFTEMIEHFGFYSYTAPGEAEAELAYLNREGYIDAVLTDDGDAAIFGAQCIIRSLNKKNKDEITLYTADALKNNSDVGLTLGGILLVALLKGGDYDTVGLPGCGISIAQGLAKGGYGDSLLAAVQNMTAAGLANFLVGWREEVRIELATNSKGHLKSKQKALASKIPDTFPSLRVLNLYVHPTTSWSDGFLLPAVDRWTAKVPALPELALFCKRKFGWKTPDLIDRFKRLIFPGAFVRRLTLPLDLNQHLYDHVVLGRVEDEHPAASAFLKIVHRKEVSPGLVLYRVEVSIGGLIQWTVSRIDAPTSAGSAGATSMQWIPAPFVERYFPLMVNKFNRTKASHFRARLRCRSFISHLQGLPLLAPPPIVEIIDIPDSPVPEPTVLRWLGLVDLTEDNHGEGGSQSSFHEPADVVDLTEDDDDIDLTDLQPYLHIV</sequence>
<evidence type="ECO:0000313" key="2">
    <source>
        <dbReference type="EMBL" id="KAJ7028163.1"/>
    </source>
</evidence>
<dbReference type="PRINTS" id="PR00853">
    <property type="entry name" value="XPGRADSUPER"/>
</dbReference>
<accession>A0AAD6WUV0</accession>
<name>A0AAD6WUV0_9AGAR</name>
<feature type="domain" description="XPG-I" evidence="1">
    <location>
        <begin position="115"/>
        <end position="187"/>
    </location>
</feature>
<dbReference type="PANTHER" id="PTHR11081">
    <property type="entry name" value="FLAP ENDONUCLEASE FAMILY MEMBER"/>
    <property type="match status" value="1"/>
</dbReference>